<dbReference type="PANTHER" id="PTHR31527:SF0">
    <property type="entry name" value="RE64534P"/>
    <property type="match status" value="1"/>
</dbReference>
<name>A0A1V8RLJ9_9HYPH</name>
<dbReference type="EMBL" id="MDET01000041">
    <property type="protein sequence ID" value="OQM74081.1"/>
    <property type="molecule type" value="Genomic_DNA"/>
</dbReference>
<dbReference type="Pfam" id="PF09347">
    <property type="entry name" value="DUF1989"/>
    <property type="match status" value="1"/>
</dbReference>
<sequence>MQDTAIDLPARRGTVIPVREGQTIRIVNVHGTQVLDCWAFDRADPSCCMSMEHTRSYNSRIVPRVGDRLVDNRYRPMFEVVSDTSPGIHDTLMCSCSAGIYARMGHPGHDNCEDNLHQALAGAGLAVGFTPAPFNIFMNYPFSPEGEISRKPPVSAPGDHVEWKCLIPEAVVVISCCPQDLTPINGESMSPCGARCLIFDR</sequence>
<feature type="domain" description="DUF1989" evidence="1">
    <location>
        <begin position="8"/>
        <end position="165"/>
    </location>
</feature>
<organism evidence="2 3">
    <name type="scientific">Manganibacter manganicus</name>
    <dbReference type="NCBI Taxonomy" id="1873176"/>
    <lineage>
        <taxon>Bacteria</taxon>
        <taxon>Pseudomonadati</taxon>
        <taxon>Pseudomonadota</taxon>
        <taxon>Alphaproteobacteria</taxon>
        <taxon>Hyphomicrobiales</taxon>
        <taxon>Phyllobacteriaceae</taxon>
        <taxon>Manganibacter</taxon>
    </lineage>
</organism>
<dbReference type="PANTHER" id="PTHR31527">
    <property type="entry name" value="RE64534P"/>
    <property type="match status" value="1"/>
</dbReference>
<accession>A0A1V8RLJ9</accession>
<comment type="caution">
    <text evidence="2">The sequence shown here is derived from an EMBL/GenBank/DDBJ whole genome shotgun (WGS) entry which is preliminary data.</text>
</comment>
<evidence type="ECO:0000259" key="1">
    <source>
        <dbReference type="Pfam" id="PF09347"/>
    </source>
</evidence>
<dbReference type="InterPro" id="IPR018959">
    <property type="entry name" value="DUF1989"/>
</dbReference>
<proteinExistence type="predicted"/>
<dbReference type="Proteomes" id="UP000191905">
    <property type="component" value="Unassembled WGS sequence"/>
</dbReference>
<dbReference type="OrthoDB" id="9800828at2"/>
<protein>
    <recommendedName>
        <fullName evidence="1">DUF1989 domain-containing protein</fullName>
    </recommendedName>
</protein>
<dbReference type="RefSeq" id="WP_158083539.1">
    <property type="nucleotide sequence ID" value="NZ_MDET01000041.1"/>
</dbReference>
<reference evidence="2 3" key="1">
    <citation type="journal article" date="2016" name="Int. J. Syst. Evol. Microbiol.">
        <title>Pseudaminobacter manganicus sp. nov., isolated from sludge of a manganese mine.</title>
        <authorList>
            <person name="Li J."/>
            <person name="Huang J."/>
            <person name="Liao S."/>
            <person name="Wang G."/>
        </authorList>
    </citation>
    <scope>NUCLEOTIDE SEQUENCE [LARGE SCALE GENOMIC DNA]</scope>
    <source>
        <strain evidence="2 3">JH-7</strain>
    </source>
</reference>
<dbReference type="AlphaFoldDB" id="A0A1V8RLJ9"/>
<evidence type="ECO:0000313" key="3">
    <source>
        <dbReference type="Proteomes" id="UP000191905"/>
    </source>
</evidence>
<evidence type="ECO:0000313" key="2">
    <source>
        <dbReference type="EMBL" id="OQM74081.1"/>
    </source>
</evidence>
<dbReference type="STRING" id="1873176.BFN67_22830"/>
<gene>
    <name evidence="2" type="ORF">BFN67_22830</name>
</gene>
<keyword evidence="3" id="KW-1185">Reference proteome</keyword>